<dbReference type="Gene3D" id="3.40.605.10">
    <property type="entry name" value="Aldehyde Dehydrogenase, Chain A, domain 1"/>
    <property type="match status" value="1"/>
</dbReference>
<dbReference type="EC" id="1.2.1.3" evidence="3"/>
<dbReference type="Pfam" id="PF00171">
    <property type="entry name" value="Aldedh"/>
    <property type="match status" value="1"/>
</dbReference>
<proteinExistence type="inferred from homology"/>
<gene>
    <name evidence="8" type="ORF">Aph01nite_52930</name>
</gene>
<dbReference type="EMBL" id="BOOA01000048">
    <property type="protein sequence ID" value="GIH26983.1"/>
    <property type="molecule type" value="Genomic_DNA"/>
</dbReference>
<protein>
    <recommendedName>
        <fullName evidence="3">aldehyde dehydrogenase (NAD(+))</fullName>
        <ecNumber evidence="3">1.2.1.3</ecNumber>
    </recommendedName>
</protein>
<feature type="active site" evidence="5">
    <location>
        <position position="250"/>
    </location>
</feature>
<dbReference type="Gene3D" id="3.40.309.10">
    <property type="entry name" value="Aldehyde Dehydrogenase, Chain A, domain 2"/>
    <property type="match status" value="1"/>
</dbReference>
<comment type="caution">
    <text evidence="8">The sequence shown here is derived from an EMBL/GenBank/DDBJ whole genome shotgun (WGS) entry which is preliminary data.</text>
</comment>
<dbReference type="InterPro" id="IPR016163">
    <property type="entry name" value="Ald_DH_C"/>
</dbReference>
<dbReference type="Proteomes" id="UP000640052">
    <property type="component" value="Unassembled WGS sequence"/>
</dbReference>
<keyword evidence="9" id="KW-1185">Reference proteome</keyword>
<evidence type="ECO:0000256" key="5">
    <source>
        <dbReference type="PROSITE-ProRule" id="PRU10007"/>
    </source>
</evidence>
<evidence type="ECO:0000256" key="1">
    <source>
        <dbReference type="ARBA" id="ARBA00009986"/>
    </source>
</evidence>
<dbReference type="PROSITE" id="PS00070">
    <property type="entry name" value="ALDEHYDE_DEHYDR_CYS"/>
    <property type="match status" value="1"/>
</dbReference>
<dbReference type="InterPro" id="IPR016160">
    <property type="entry name" value="Ald_DH_CS_CYS"/>
</dbReference>
<dbReference type="PANTHER" id="PTHR42804:SF1">
    <property type="entry name" value="ALDEHYDE DEHYDROGENASE-RELATED"/>
    <property type="match status" value="1"/>
</dbReference>
<dbReference type="PANTHER" id="PTHR42804">
    <property type="entry name" value="ALDEHYDE DEHYDROGENASE"/>
    <property type="match status" value="1"/>
</dbReference>
<evidence type="ECO:0000256" key="4">
    <source>
        <dbReference type="ARBA" id="ARBA00049194"/>
    </source>
</evidence>
<dbReference type="CDD" id="cd07139">
    <property type="entry name" value="ALDH_AldA-Rv0768"/>
    <property type="match status" value="1"/>
</dbReference>
<dbReference type="FunFam" id="3.40.605.10:FF:000007">
    <property type="entry name" value="NAD/NADP-dependent betaine aldehyde dehydrogenase"/>
    <property type="match status" value="1"/>
</dbReference>
<comment type="similarity">
    <text evidence="1 6">Belongs to the aldehyde dehydrogenase family.</text>
</comment>
<evidence type="ECO:0000259" key="7">
    <source>
        <dbReference type="Pfam" id="PF00171"/>
    </source>
</evidence>
<comment type="catalytic activity">
    <reaction evidence="4">
        <text>an aldehyde + NAD(+) + H2O = a carboxylate + NADH + 2 H(+)</text>
        <dbReference type="Rhea" id="RHEA:16185"/>
        <dbReference type="ChEBI" id="CHEBI:15377"/>
        <dbReference type="ChEBI" id="CHEBI:15378"/>
        <dbReference type="ChEBI" id="CHEBI:17478"/>
        <dbReference type="ChEBI" id="CHEBI:29067"/>
        <dbReference type="ChEBI" id="CHEBI:57540"/>
        <dbReference type="ChEBI" id="CHEBI:57945"/>
        <dbReference type="EC" id="1.2.1.3"/>
    </reaction>
</comment>
<keyword evidence="2 6" id="KW-0560">Oxidoreductase</keyword>
<dbReference type="RefSeq" id="WP_204043651.1">
    <property type="nucleotide sequence ID" value="NZ_BOOA01000048.1"/>
</dbReference>
<dbReference type="PROSITE" id="PS00687">
    <property type="entry name" value="ALDEHYDE_DEHYDR_GLU"/>
    <property type="match status" value="1"/>
</dbReference>
<dbReference type="InterPro" id="IPR029510">
    <property type="entry name" value="Ald_DH_CS_GLU"/>
</dbReference>
<reference evidence="8" key="1">
    <citation type="submission" date="2021-01" db="EMBL/GenBank/DDBJ databases">
        <title>Whole genome shotgun sequence of Acrocarpospora phusangensis NBRC 108782.</title>
        <authorList>
            <person name="Komaki H."/>
            <person name="Tamura T."/>
        </authorList>
    </citation>
    <scope>NUCLEOTIDE SEQUENCE</scope>
    <source>
        <strain evidence="8">NBRC 108782</strain>
    </source>
</reference>
<name>A0A919QG84_9ACTN</name>
<feature type="domain" description="Aldehyde dehydrogenase" evidence="7">
    <location>
        <begin position="13"/>
        <end position="474"/>
    </location>
</feature>
<evidence type="ECO:0000313" key="8">
    <source>
        <dbReference type="EMBL" id="GIH26983.1"/>
    </source>
</evidence>
<dbReference type="SUPFAM" id="SSF53720">
    <property type="entry name" value="ALDH-like"/>
    <property type="match status" value="1"/>
</dbReference>
<organism evidence="8 9">
    <name type="scientific">Acrocarpospora phusangensis</name>
    <dbReference type="NCBI Taxonomy" id="1070424"/>
    <lineage>
        <taxon>Bacteria</taxon>
        <taxon>Bacillati</taxon>
        <taxon>Actinomycetota</taxon>
        <taxon>Actinomycetes</taxon>
        <taxon>Streptosporangiales</taxon>
        <taxon>Streptosporangiaceae</taxon>
        <taxon>Acrocarpospora</taxon>
    </lineage>
</organism>
<dbReference type="InterPro" id="IPR016162">
    <property type="entry name" value="Ald_DH_N"/>
</dbReference>
<evidence type="ECO:0000256" key="6">
    <source>
        <dbReference type="RuleBase" id="RU003345"/>
    </source>
</evidence>
<dbReference type="AlphaFoldDB" id="A0A919QG84"/>
<evidence type="ECO:0000256" key="3">
    <source>
        <dbReference type="ARBA" id="ARBA00024226"/>
    </source>
</evidence>
<evidence type="ECO:0000313" key="9">
    <source>
        <dbReference type="Proteomes" id="UP000640052"/>
    </source>
</evidence>
<dbReference type="GO" id="GO:0004029">
    <property type="term" value="F:aldehyde dehydrogenase (NAD+) activity"/>
    <property type="evidence" value="ECO:0007669"/>
    <property type="project" value="UniProtKB-EC"/>
</dbReference>
<evidence type="ECO:0000256" key="2">
    <source>
        <dbReference type="ARBA" id="ARBA00023002"/>
    </source>
</evidence>
<accession>A0A919QG84</accession>
<dbReference type="InterPro" id="IPR015590">
    <property type="entry name" value="Aldehyde_DH_dom"/>
</dbReference>
<sequence>MLQHDTLFIGGDWVAPAGTGTIDVISPHTEEVVGRVPDGTPADMDRAVAAARAAFDHGPWPRMSMAERAEVVSRLAGIYAARQGEIAEIITLEMGSPITFSHLAQAPQPLGMLQYFAELGRTFEVEDQRPGMFGPVTVRREPVGVVAAIVPWNVPQFVIMTKLAPALVAGCTVVIKPAPETPLDGYLLGEMIKEAGIPDGVVSIVAAGREAGEHLVSHPGVDKIAFTGSTAAGRRIGAICGEQLKRCSLELGGKSAAIILDDCDLPSAMGFLSIASLLNSGQACVAQTRILASRSRYDEVVQAVAEMVNGQTVGDPADPGTAIGPMVAKRQQERVEGYIRIGLDEGAKAVVGGLDRPFDRGWYVSPTVFANAANDMRIAREEIFGPVLTVIPYDDEGDAIRIANDSDYGLSGSVWTADVDHGMDVARQVRTGTYGVNMMNTLEPGTPFGGYKASGLGRELGPEGLSAYLEYKSIARLG</sequence>
<dbReference type="InterPro" id="IPR016161">
    <property type="entry name" value="Ald_DH/histidinol_DH"/>
</dbReference>
<dbReference type="FunFam" id="3.40.309.10:FF:000009">
    <property type="entry name" value="Aldehyde dehydrogenase A"/>
    <property type="match status" value="1"/>
</dbReference>